<sequence>MSFIFFGTSDFALPILEELKKQGWLPKLIITTPDSMGGRGLKPKPSPVKIWAEKNNIPVLQPENLKSPDFTQKLLNTECSTAVVASYGKIIPKEILDIFPKGILNVHPSLLPKWRGADPIRSAMLAGDEKTGATIMLIDEKMDHGPILAQREFEFQISNFKFLKLYGSLAELGGKLLVETIPRWLTGKIESKEQDHSKATYTKKITKEDGHIDWAETAEIIERKIRALNPWPGTYAFWNERRIKILEAQPKWSKSDLDQKRTKPGFVRRENSELGITCGEGAILVKKLQMEGKKNQSATEFLNGYPDIIGAILN</sequence>
<evidence type="ECO:0000313" key="8">
    <source>
        <dbReference type="EMBL" id="OGZ31008.1"/>
    </source>
</evidence>
<dbReference type="SUPFAM" id="SSF53328">
    <property type="entry name" value="Formyltransferase"/>
    <property type="match status" value="1"/>
</dbReference>
<dbReference type="EC" id="2.1.2.9" evidence="2 5"/>
<accession>A0A1G2F0C3</accession>
<dbReference type="PANTHER" id="PTHR11138">
    <property type="entry name" value="METHIONYL-TRNA FORMYLTRANSFERASE"/>
    <property type="match status" value="1"/>
</dbReference>
<evidence type="ECO:0000256" key="3">
    <source>
        <dbReference type="ARBA" id="ARBA00022679"/>
    </source>
</evidence>
<gene>
    <name evidence="5" type="primary">fmt</name>
    <name evidence="8" type="ORF">A2931_02480</name>
</gene>
<dbReference type="InterPro" id="IPR011034">
    <property type="entry name" value="Formyl_transferase-like_C_sf"/>
</dbReference>
<protein>
    <recommendedName>
        <fullName evidence="2 5">Methionyl-tRNA formyltransferase</fullName>
        <ecNumber evidence="2 5">2.1.2.9</ecNumber>
    </recommendedName>
</protein>
<comment type="catalytic activity">
    <reaction evidence="5">
        <text>L-methionyl-tRNA(fMet) + (6R)-10-formyltetrahydrofolate = N-formyl-L-methionyl-tRNA(fMet) + (6S)-5,6,7,8-tetrahydrofolate + H(+)</text>
        <dbReference type="Rhea" id="RHEA:24380"/>
        <dbReference type="Rhea" id="RHEA-COMP:9952"/>
        <dbReference type="Rhea" id="RHEA-COMP:9953"/>
        <dbReference type="ChEBI" id="CHEBI:15378"/>
        <dbReference type="ChEBI" id="CHEBI:57453"/>
        <dbReference type="ChEBI" id="CHEBI:78530"/>
        <dbReference type="ChEBI" id="CHEBI:78844"/>
        <dbReference type="ChEBI" id="CHEBI:195366"/>
        <dbReference type="EC" id="2.1.2.9"/>
    </reaction>
</comment>
<comment type="similarity">
    <text evidence="1 5">Belongs to the Fmt family.</text>
</comment>
<dbReference type="Pfam" id="PF02911">
    <property type="entry name" value="Formyl_trans_C"/>
    <property type="match status" value="1"/>
</dbReference>
<evidence type="ECO:0000313" key="9">
    <source>
        <dbReference type="Proteomes" id="UP000177486"/>
    </source>
</evidence>
<dbReference type="AlphaFoldDB" id="A0A1G2F0C3"/>
<dbReference type="InterPro" id="IPR044135">
    <property type="entry name" value="Met-tRNA-FMT_C"/>
</dbReference>
<dbReference type="InterPro" id="IPR041711">
    <property type="entry name" value="Met-tRNA-FMT_N"/>
</dbReference>
<dbReference type="InterPro" id="IPR005793">
    <property type="entry name" value="Formyl_trans_C"/>
</dbReference>
<dbReference type="Pfam" id="PF00551">
    <property type="entry name" value="Formyl_trans_N"/>
    <property type="match status" value="1"/>
</dbReference>
<evidence type="ECO:0000259" key="7">
    <source>
        <dbReference type="Pfam" id="PF02911"/>
    </source>
</evidence>
<dbReference type="Gene3D" id="3.40.50.12230">
    <property type="match status" value="1"/>
</dbReference>
<dbReference type="CDD" id="cd08646">
    <property type="entry name" value="FMT_core_Met-tRNA-FMT_N"/>
    <property type="match status" value="1"/>
</dbReference>
<evidence type="ECO:0000256" key="5">
    <source>
        <dbReference type="HAMAP-Rule" id="MF_00182"/>
    </source>
</evidence>
<evidence type="ECO:0000256" key="2">
    <source>
        <dbReference type="ARBA" id="ARBA00012261"/>
    </source>
</evidence>
<feature type="binding site" evidence="5">
    <location>
        <begin position="109"/>
        <end position="112"/>
    </location>
    <ligand>
        <name>(6S)-5,6,7,8-tetrahydrofolate</name>
        <dbReference type="ChEBI" id="CHEBI:57453"/>
    </ligand>
</feature>
<organism evidence="8 9">
    <name type="scientific">Candidatus Niyogibacteria bacterium RIFCSPLOWO2_01_FULL_45_48</name>
    <dbReference type="NCBI Taxonomy" id="1801724"/>
    <lineage>
        <taxon>Bacteria</taxon>
        <taxon>Candidatus Niyogiibacteriota</taxon>
    </lineage>
</organism>
<dbReference type="GO" id="GO:0004479">
    <property type="term" value="F:methionyl-tRNA formyltransferase activity"/>
    <property type="evidence" value="ECO:0007669"/>
    <property type="project" value="UniProtKB-UniRule"/>
</dbReference>
<evidence type="ECO:0000259" key="6">
    <source>
        <dbReference type="Pfam" id="PF00551"/>
    </source>
</evidence>
<dbReference type="HAMAP" id="MF_00182">
    <property type="entry name" value="Formyl_trans"/>
    <property type="match status" value="1"/>
</dbReference>
<comment type="function">
    <text evidence="5">Attaches a formyl group to the free amino group of methionyl-tRNA(fMet). The formyl group appears to play a dual role in the initiator identity of N-formylmethionyl-tRNA by promoting its recognition by IF2 and preventing the misappropriation of this tRNA by the elongation apparatus.</text>
</comment>
<comment type="caution">
    <text evidence="8">The sequence shown here is derived from an EMBL/GenBank/DDBJ whole genome shotgun (WGS) entry which is preliminary data.</text>
</comment>
<proteinExistence type="inferred from homology"/>
<dbReference type="SUPFAM" id="SSF50486">
    <property type="entry name" value="FMT C-terminal domain-like"/>
    <property type="match status" value="1"/>
</dbReference>
<name>A0A1G2F0C3_9BACT</name>
<dbReference type="CDD" id="cd08704">
    <property type="entry name" value="Met_tRNA_FMT_C"/>
    <property type="match status" value="1"/>
</dbReference>
<keyword evidence="3 5" id="KW-0808">Transferase</keyword>
<feature type="domain" description="Formyl transferase C-terminal" evidence="7">
    <location>
        <begin position="204"/>
        <end position="305"/>
    </location>
</feature>
<evidence type="ECO:0000256" key="4">
    <source>
        <dbReference type="ARBA" id="ARBA00022917"/>
    </source>
</evidence>
<dbReference type="Proteomes" id="UP000177486">
    <property type="component" value="Unassembled WGS sequence"/>
</dbReference>
<dbReference type="InterPro" id="IPR036477">
    <property type="entry name" value="Formyl_transf_N_sf"/>
</dbReference>
<keyword evidence="4 5" id="KW-0648">Protein biosynthesis</keyword>
<reference evidence="8 9" key="1">
    <citation type="journal article" date="2016" name="Nat. Commun.">
        <title>Thousands of microbial genomes shed light on interconnected biogeochemical processes in an aquifer system.</title>
        <authorList>
            <person name="Anantharaman K."/>
            <person name="Brown C.T."/>
            <person name="Hug L.A."/>
            <person name="Sharon I."/>
            <person name="Castelle C.J."/>
            <person name="Probst A.J."/>
            <person name="Thomas B.C."/>
            <person name="Singh A."/>
            <person name="Wilkins M.J."/>
            <person name="Karaoz U."/>
            <person name="Brodie E.L."/>
            <person name="Williams K.H."/>
            <person name="Hubbard S.S."/>
            <person name="Banfield J.F."/>
        </authorList>
    </citation>
    <scope>NUCLEOTIDE SEQUENCE [LARGE SCALE GENOMIC DNA]</scope>
</reference>
<dbReference type="InterPro" id="IPR002376">
    <property type="entry name" value="Formyl_transf_N"/>
</dbReference>
<feature type="domain" description="Formyl transferase N-terminal" evidence="6">
    <location>
        <begin position="3"/>
        <end position="181"/>
    </location>
</feature>
<dbReference type="PANTHER" id="PTHR11138:SF5">
    <property type="entry name" value="METHIONYL-TRNA FORMYLTRANSFERASE, MITOCHONDRIAL"/>
    <property type="match status" value="1"/>
</dbReference>
<dbReference type="EMBL" id="MHMQ01000009">
    <property type="protein sequence ID" value="OGZ31008.1"/>
    <property type="molecule type" value="Genomic_DNA"/>
</dbReference>
<dbReference type="NCBIfam" id="TIGR00460">
    <property type="entry name" value="fmt"/>
    <property type="match status" value="1"/>
</dbReference>
<dbReference type="InterPro" id="IPR005794">
    <property type="entry name" value="Fmt"/>
</dbReference>
<evidence type="ECO:0000256" key="1">
    <source>
        <dbReference type="ARBA" id="ARBA00010699"/>
    </source>
</evidence>